<dbReference type="InterPro" id="IPR015378">
    <property type="entry name" value="Transposase-like_Mu_C"/>
</dbReference>
<dbReference type="Pfam" id="PF09299">
    <property type="entry name" value="Mu-transpos_C"/>
    <property type="match status" value="1"/>
</dbReference>
<feature type="domain" description="HTH Mu-type" evidence="2">
    <location>
        <begin position="3"/>
        <end position="70"/>
    </location>
</feature>
<dbReference type="EMBL" id="CP034036">
    <property type="protein sequence ID" value="QCR06910.1"/>
    <property type="molecule type" value="Genomic_DNA"/>
</dbReference>
<evidence type="ECO:0000313" key="6">
    <source>
        <dbReference type="Proteomes" id="UP000303847"/>
    </source>
</evidence>
<organism evidence="3 5">
    <name type="scientific">Brenneria nigrifluens DSM 30175 = ATCC 13028</name>
    <dbReference type="NCBI Taxonomy" id="1121120"/>
    <lineage>
        <taxon>Bacteria</taxon>
        <taxon>Pseudomonadati</taxon>
        <taxon>Pseudomonadota</taxon>
        <taxon>Gammaproteobacteria</taxon>
        <taxon>Enterobacterales</taxon>
        <taxon>Pectobacteriaceae</taxon>
        <taxon>Brenneria</taxon>
    </lineage>
</organism>
<dbReference type="InterPro" id="IPR036388">
    <property type="entry name" value="WH-like_DNA-bd_sf"/>
</dbReference>
<dbReference type="AlphaFoldDB" id="A0A2U1USU2"/>
<dbReference type="InterPro" id="IPR003314">
    <property type="entry name" value="Mu-type_HTH"/>
</dbReference>
<proteinExistence type="predicted"/>
<dbReference type="Proteomes" id="UP000295985">
    <property type="component" value="Unassembled WGS sequence"/>
</dbReference>
<dbReference type="PROSITE" id="PS51702">
    <property type="entry name" value="HTH_MU"/>
    <property type="match status" value="1"/>
</dbReference>
<gene>
    <name evidence="3" type="ORF">DDT54_08380</name>
    <name evidence="4" type="ORF">EH206_10945</name>
</gene>
<dbReference type="SUPFAM" id="SSF50610">
    <property type="entry name" value="mu transposase, C-terminal domain"/>
    <property type="match status" value="1"/>
</dbReference>
<reference evidence="3 5" key="1">
    <citation type="submission" date="2018-04" db="EMBL/GenBank/DDBJ databases">
        <title>Brenneria corticis sp.nov.</title>
        <authorList>
            <person name="Li Y."/>
        </authorList>
    </citation>
    <scope>NUCLEOTIDE SEQUENCE [LARGE SCALE GENOMIC DNA]</scope>
    <source>
        <strain evidence="3 5">LMG 2694</strain>
    </source>
</reference>
<dbReference type="InterPro" id="IPR009061">
    <property type="entry name" value="DNA-bd_dom_put_sf"/>
</dbReference>
<reference evidence="4 6" key="2">
    <citation type="submission" date="2018-11" db="EMBL/GenBank/DDBJ databases">
        <title>Genome sequences of Brenneria nigrifluens and Brenneria rubrifaciens.</title>
        <authorList>
            <person name="Poret-Peterson A.T."/>
            <person name="McClean A.E."/>
            <person name="Kluepfel D.A."/>
        </authorList>
    </citation>
    <scope>NUCLEOTIDE SEQUENCE [LARGE SCALE GENOMIC DNA]</scope>
    <source>
        <strain evidence="4 6">ATCC 13028</strain>
    </source>
</reference>
<dbReference type="InterPro" id="IPR001584">
    <property type="entry name" value="Integrase_cat-core"/>
</dbReference>
<protein>
    <submittedName>
        <fullName evidence="3">Transposase</fullName>
    </submittedName>
</protein>
<feature type="domain" description="Integrase catalytic" evidence="1">
    <location>
        <begin position="294"/>
        <end position="469"/>
    </location>
</feature>
<evidence type="ECO:0000313" key="3">
    <source>
        <dbReference type="EMBL" id="PWC24714.1"/>
    </source>
</evidence>
<dbReference type="InterPro" id="IPR009004">
    <property type="entry name" value="Transposase_Mu_C"/>
</dbReference>
<dbReference type="Pfam" id="PF02316">
    <property type="entry name" value="HTH_Tnp_Mu_1"/>
    <property type="match status" value="1"/>
</dbReference>
<keyword evidence="6" id="KW-1185">Reference proteome</keyword>
<dbReference type="OrthoDB" id="5676324at2"/>
<dbReference type="Gene3D" id="3.30.420.10">
    <property type="entry name" value="Ribonuclease H-like superfamily/Ribonuclease H"/>
    <property type="match status" value="1"/>
</dbReference>
<evidence type="ECO:0000259" key="2">
    <source>
        <dbReference type="PROSITE" id="PS51702"/>
    </source>
</evidence>
<evidence type="ECO:0000313" key="4">
    <source>
        <dbReference type="EMBL" id="QCR06910.1"/>
    </source>
</evidence>
<dbReference type="Proteomes" id="UP000303847">
    <property type="component" value="Chromosome"/>
</dbReference>
<evidence type="ECO:0000259" key="1">
    <source>
        <dbReference type="PROSITE" id="PS50994"/>
    </source>
</evidence>
<evidence type="ECO:0000313" key="5">
    <source>
        <dbReference type="Proteomes" id="UP000295985"/>
    </source>
</evidence>
<dbReference type="Gene3D" id="2.30.30.130">
    <property type="entry name" value="Transposase, Mu, C-terminal"/>
    <property type="match status" value="1"/>
</dbReference>
<dbReference type="PROSITE" id="PS50994">
    <property type="entry name" value="INTEGRASE"/>
    <property type="match status" value="1"/>
</dbReference>
<dbReference type="SUPFAM" id="SSF46955">
    <property type="entry name" value="Putative DNA-binding domain"/>
    <property type="match status" value="1"/>
</dbReference>
<dbReference type="GO" id="GO:0015074">
    <property type="term" value="P:DNA integration"/>
    <property type="evidence" value="ECO:0007669"/>
    <property type="project" value="InterPro"/>
</dbReference>
<dbReference type="GO" id="GO:0003677">
    <property type="term" value="F:DNA binding"/>
    <property type="evidence" value="ECO:0007669"/>
    <property type="project" value="InterPro"/>
</dbReference>
<dbReference type="InterPro" id="IPR012337">
    <property type="entry name" value="RNaseH-like_sf"/>
</dbReference>
<dbReference type="InterPro" id="IPR036397">
    <property type="entry name" value="RNaseH_sf"/>
</dbReference>
<dbReference type="SUPFAM" id="SSF53098">
    <property type="entry name" value="Ribonuclease H-like"/>
    <property type="match status" value="1"/>
</dbReference>
<sequence length="679" mass="76573">MSIGNWVTAKDIAGLPGLPSAISSVLRKAKKENWVFRQKSGVKGVAYEFQFDCLPSGVQNAIRQRYYEQLLQQQPTKSPAKAKTTASSSQLLEIVRQCPAVLEQKTAELTQKQRDIADARMVLVVEVLRLEDTGLSRIKAINFICDRSRSGDLPEHLQKYVSLANARKGQRVGVSVRSLNQWVVDYLRAKDSAERLALLSPGHKKVKKPEQIAWVPMFMSHYRNPNGPSVAEAYKDFYGDWQHRYADQPAMRDAVPSIYAVYRALDKMPKIVRQRGRVTGSAMTALQTYVKRDWSQMPVNGVWIGDGHSMKMKVQHPDHGRPFTPEITLVIDGRTRYVVGWSLGLAENVIAVADAIRHGIERHGVPLLYYSDNGAGETAKLLDADLTGILPRLGIEHPTGIPGNPQARGIIERLNREIPARIARKFATYNGKSADKETVRITSRAIDSAANAINQNKDLNPVQKAAIAKLPTWNQLIDAIEDEINAYNTQHRHSELPRRDDGKHYTAAEYRSELLADADIDRLSEAELREMFRPQVKRVAQRGWLSVFNNQYFAEDLIQVDGEEVLVAFDIHDAGSVTVRRLDGSFVCTAIVNGNTRAAFPVDYIEKVKKDRHARRMSLVNKKAEEIDAELNPVRTIEHTPDFGALLGDEINQINDDREPMFLFESEREEYLRRKNKAV</sequence>
<dbReference type="RefSeq" id="WP_136163887.1">
    <property type="nucleotide sequence ID" value="NZ_CP034036.1"/>
</dbReference>
<name>A0A2U1USU2_9GAMM</name>
<dbReference type="Gene3D" id="1.10.10.10">
    <property type="entry name" value="Winged helix-like DNA-binding domain superfamily/Winged helix DNA-binding domain"/>
    <property type="match status" value="1"/>
</dbReference>
<accession>A0A2U1USU2</accession>
<dbReference type="EMBL" id="QDKK01000011">
    <property type="protein sequence ID" value="PWC24714.1"/>
    <property type="molecule type" value="Genomic_DNA"/>
</dbReference>